<feature type="region of interest" description="N-terminal hotdog fold" evidence="9">
    <location>
        <begin position="969"/>
        <end position="1085"/>
    </location>
</feature>
<dbReference type="Proteomes" id="UP000270678">
    <property type="component" value="Chromosome"/>
</dbReference>
<dbReference type="SMART" id="SM01294">
    <property type="entry name" value="PKS_PP_betabranch"/>
    <property type="match status" value="1"/>
</dbReference>
<dbReference type="SUPFAM" id="SSF47336">
    <property type="entry name" value="ACP-like"/>
    <property type="match status" value="3"/>
</dbReference>
<dbReference type="GO" id="GO:0071770">
    <property type="term" value="P:DIM/DIP cell wall layer assembly"/>
    <property type="evidence" value="ECO:0007669"/>
    <property type="project" value="TreeGrafter"/>
</dbReference>
<dbReference type="SMART" id="SM00823">
    <property type="entry name" value="PKS_PP"/>
    <property type="match status" value="2"/>
</dbReference>
<dbReference type="InterPro" id="IPR020806">
    <property type="entry name" value="PKS_PP-bd"/>
</dbReference>
<dbReference type="Pfam" id="PF00550">
    <property type="entry name" value="PP-binding"/>
    <property type="match status" value="3"/>
</dbReference>
<dbReference type="PROSITE" id="PS52004">
    <property type="entry name" value="KS3_2"/>
    <property type="match status" value="2"/>
</dbReference>
<comment type="subcellular location">
    <subcellularLocation>
        <location evidence="2">Cytoplasm</location>
    </subcellularLocation>
</comment>
<dbReference type="Pfam" id="PF02801">
    <property type="entry name" value="Ketoacyl-synt_C"/>
    <property type="match status" value="2"/>
</dbReference>
<evidence type="ECO:0000256" key="1">
    <source>
        <dbReference type="ARBA" id="ARBA00003299"/>
    </source>
</evidence>
<dbReference type="InterPro" id="IPR042104">
    <property type="entry name" value="PKS_dehydratase_sf"/>
</dbReference>
<dbReference type="SMART" id="SM00826">
    <property type="entry name" value="PKS_DH"/>
    <property type="match status" value="1"/>
</dbReference>
<dbReference type="InterPro" id="IPR036736">
    <property type="entry name" value="ACP-like_sf"/>
</dbReference>
<evidence type="ECO:0000256" key="3">
    <source>
        <dbReference type="ARBA" id="ARBA00004789"/>
    </source>
</evidence>
<dbReference type="InterPro" id="IPR050091">
    <property type="entry name" value="PKS_NRPS_Biosynth_Enz"/>
</dbReference>
<dbReference type="Pfam" id="PF22336">
    <property type="entry name" value="RhiE-like_linker"/>
    <property type="match status" value="1"/>
</dbReference>
<gene>
    <name evidence="13" type="ORF">EI981_06590</name>
</gene>
<feature type="region of interest" description="C-terminal hotdog fold" evidence="9">
    <location>
        <begin position="1101"/>
        <end position="1252"/>
    </location>
</feature>
<feature type="domain" description="Carrier" evidence="10">
    <location>
        <begin position="1774"/>
        <end position="1847"/>
    </location>
</feature>
<dbReference type="Pfam" id="PF14765">
    <property type="entry name" value="PS-DH"/>
    <property type="match status" value="1"/>
</dbReference>
<protein>
    <submittedName>
        <fullName evidence="13">SDR family NAD(P)-dependent oxidoreductase</fullName>
    </submittedName>
</protein>
<dbReference type="Pfam" id="PF08659">
    <property type="entry name" value="KR"/>
    <property type="match status" value="1"/>
</dbReference>
<feature type="domain" description="PKS/mFAS DH" evidence="12">
    <location>
        <begin position="969"/>
        <end position="1252"/>
    </location>
</feature>
<dbReference type="Gene3D" id="1.10.1200.10">
    <property type="entry name" value="ACP-like"/>
    <property type="match status" value="3"/>
</dbReference>
<feature type="active site" description="Proton acceptor; for dehydratase activity" evidence="9">
    <location>
        <position position="998"/>
    </location>
</feature>
<evidence type="ECO:0000256" key="6">
    <source>
        <dbReference type="ARBA" id="ARBA00022553"/>
    </source>
</evidence>
<evidence type="ECO:0000256" key="5">
    <source>
        <dbReference type="ARBA" id="ARBA00022490"/>
    </source>
</evidence>
<feature type="domain" description="Ketosynthase family 3 (KS3)" evidence="11">
    <location>
        <begin position="1915"/>
        <end position="2347"/>
    </location>
</feature>
<dbReference type="InterPro" id="IPR014030">
    <property type="entry name" value="Ketoacyl_synth_N"/>
</dbReference>
<evidence type="ECO:0000313" key="14">
    <source>
        <dbReference type="Proteomes" id="UP000270678"/>
    </source>
</evidence>
<dbReference type="SMART" id="SM00825">
    <property type="entry name" value="PKS_KS"/>
    <property type="match status" value="2"/>
</dbReference>
<dbReference type="Gene3D" id="3.30.70.3290">
    <property type="match status" value="1"/>
</dbReference>
<keyword evidence="7" id="KW-0808">Transferase</keyword>
<name>A0A3S9UV29_9BACL</name>
<dbReference type="InterPro" id="IPR006162">
    <property type="entry name" value="Ppantetheine_attach_site"/>
</dbReference>
<dbReference type="OrthoDB" id="9765680at2"/>
<dbReference type="InterPro" id="IPR013968">
    <property type="entry name" value="PKS_KR"/>
</dbReference>
<feature type="domain" description="Carrier" evidence="10">
    <location>
        <begin position="2674"/>
        <end position="2756"/>
    </location>
</feature>
<comment type="function">
    <text evidence="1">Involved in some intermediate steps for the synthesis of the antibiotic polyketide bacillaene which is involved in secondary metabolism.</text>
</comment>
<dbReference type="GO" id="GO:0004315">
    <property type="term" value="F:3-oxoacyl-[acyl-carrier-protein] synthase activity"/>
    <property type="evidence" value="ECO:0007669"/>
    <property type="project" value="InterPro"/>
</dbReference>
<evidence type="ECO:0000256" key="9">
    <source>
        <dbReference type="PROSITE-ProRule" id="PRU01363"/>
    </source>
</evidence>
<dbReference type="Gene3D" id="3.40.50.720">
    <property type="entry name" value="NAD(P)-binding Rossmann-like Domain"/>
    <property type="match status" value="1"/>
</dbReference>
<reference evidence="14" key="1">
    <citation type="submission" date="2018-12" db="EMBL/GenBank/DDBJ databases">
        <title>Complete genome sequence of Paenibacillus sp. MBLB1234.</title>
        <authorList>
            <person name="Nam Y.-D."/>
            <person name="Kang J."/>
            <person name="Chung W.-H."/>
            <person name="Park Y.S."/>
        </authorList>
    </citation>
    <scope>NUCLEOTIDE SEQUENCE [LARGE SCALE GENOMIC DNA]</scope>
    <source>
        <strain evidence="14">MBLB1234</strain>
    </source>
</reference>
<dbReference type="InterPro" id="IPR016039">
    <property type="entry name" value="Thiolase-like"/>
</dbReference>
<dbReference type="GO" id="GO:0004312">
    <property type="term" value="F:fatty acid synthase activity"/>
    <property type="evidence" value="ECO:0007669"/>
    <property type="project" value="TreeGrafter"/>
</dbReference>
<evidence type="ECO:0000313" key="13">
    <source>
        <dbReference type="EMBL" id="AZS14154.1"/>
    </source>
</evidence>
<dbReference type="SMART" id="SM00822">
    <property type="entry name" value="PKS_KR"/>
    <property type="match status" value="1"/>
</dbReference>
<dbReference type="SUPFAM" id="SSF53901">
    <property type="entry name" value="Thiolase-like"/>
    <property type="match status" value="2"/>
</dbReference>
<dbReference type="PROSITE" id="PS00012">
    <property type="entry name" value="PHOSPHOPANTETHEINE"/>
    <property type="match status" value="1"/>
</dbReference>
<dbReference type="CDD" id="cd08953">
    <property type="entry name" value="KR_2_SDR_x"/>
    <property type="match status" value="1"/>
</dbReference>
<dbReference type="KEGG" id="plut:EI981_06590"/>
<dbReference type="InterPro" id="IPR018201">
    <property type="entry name" value="Ketoacyl_synth_AS"/>
</dbReference>
<dbReference type="RefSeq" id="WP_126996535.1">
    <property type="nucleotide sequence ID" value="NZ_CP034346.1"/>
</dbReference>
<feature type="domain" description="Ketosynthase family 3 (KS3)" evidence="11">
    <location>
        <begin position="18"/>
        <end position="447"/>
    </location>
</feature>
<dbReference type="FunFam" id="3.40.47.10:FF:000019">
    <property type="entry name" value="Polyketide synthase type I"/>
    <property type="match status" value="2"/>
</dbReference>
<dbReference type="PANTHER" id="PTHR43775">
    <property type="entry name" value="FATTY ACID SYNTHASE"/>
    <property type="match status" value="1"/>
</dbReference>
<keyword evidence="8" id="KW-0677">Repeat</keyword>
<dbReference type="InterPro" id="IPR020807">
    <property type="entry name" value="PKS_DH"/>
</dbReference>
<dbReference type="InterPro" id="IPR049552">
    <property type="entry name" value="PKS_DH_N"/>
</dbReference>
<keyword evidence="4" id="KW-0596">Phosphopantetheine</keyword>
<dbReference type="InterPro" id="IPR014031">
    <property type="entry name" value="Ketoacyl_synth_C"/>
</dbReference>
<dbReference type="Pfam" id="PF16197">
    <property type="entry name" value="KAsynt_C_assoc"/>
    <property type="match status" value="2"/>
</dbReference>
<feature type="active site" description="Proton donor; for dehydratase activity" evidence="9">
    <location>
        <position position="1164"/>
    </location>
</feature>
<dbReference type="InterPro" id="IPR009081">
    <property type="entry name" value="PP-bd_ACP"/>
</dbReference>
<keyword evidence="5" id="KW-0963">Cytoplasm</keyword>
<dbReference type="InterPro" id="IPR054514">
    <property type="entry name" value="RhiE-like_linker"/>
</dbReference>
<evidence type="ECO:0000256" key="2">
    <source>
        <dbReference type="ARBA" id="ARBA00004496"/>
    </source>
</evidence>
<evidence type="ECO:0000256" key="8">
    <source>
        <dbReference type="ARBA" id="ARBA00022737"/>
    </source>
</evidence>
<evidence type="ECO:0000259" key="11">
    <source>
        <dbReference type="PROSITE" id="PS52004"/>
    </source>
</evidence>
<keyword evidence="6" id="KW-0597">Phosphoprotein</keyword>
<evidence type="ECO:0000256" key="7">
    <source>
        <dbReference type="ARBA" id="ARBA00022679"/>
    </source>
</evidence>
<dbReference type="InterPro" id="IPR057326">
    <property type="entry name" value="KR_dom"/>
</dbReference>
<evidence type="ECO:0000259" key="12">
    <source>
        <dbReference type="PROSITE" id="PS52019"/>
    </source>
</evidence>
<dbReference type="Pfam" id="PF00109">
    <property type="entry name" value="ketoacyl-synt"/>
    <property type="match status" value="2"/>
</dbReference>
<dbReference type="Pfam" id="PF21089">
    <property type="entry name" value="PKS_DH_N"/>
    <property type="match status" value="1"/>
</dbReference>
<dbReference type="PROSITE" id="PS50075">
    <property type="entry name" value="CARRIER"/>
    <property type="match status" value="2"/>
</dbReference>
<dbReference type="InterPro" id="IPR049551">
    <property type="entry name" value="PKS_DH_C"/>
</dbReference>
<organism evidence="13 14">
    <name type="scientific">Paenibacillus lutimineralis</name>
    <dbReference type="NCBI Taxonomy" id="2707005"/>
    <lineage>
        <taxon>Bacteria</taxon>
        <taxon>Bacillati</taxon>
        <taxon>Bacillota</taxon>
        <taxon>Bacilli</taxon>
        <taxon>Bacillales</taxon>
        <taxon>Paenibacillaceae</taxon>
        <taxon>Paenibacillus</taxon>
    </lineage>
</organism>
<sequence>MVSKTDSFTTNTQGSPSPSDVAIVGIGCRFPDADHYDQYWDNMISHVNSVRKISRKRWETGRFGLKNEADLGWENGQFVKYCASLNDLDKFDHSFFNLSPREVTSMDPQQRMLLEETWHCLEDSGIPLEELQRMGTSVYVGVTGNDYSLAALTGGEHVDHYAGLGNFECIAANRISYFLGLHGESLSLDTACSSSLVAVHKARQNLQSGEAKYAIAAGVCLSYHPWRYVTFSKSNMMSRDGQCKAFDENADGFVQGEGVGVLLLQRLEDAIAEGSHIYGVIRGSAVNHCGASQTIAAPSMKAQMDVVETALRQAGLSAATVNYIEAHGTGTALGDPIEVEALTRVFSQYTNEKQFCTIGSVKTNIGHLASAAGMAGLIRVLLMMKHKKIPAMLNLSSLNPLLDWEYTPFRVATANADWRPVNEHTPLRAGVSGFGFGGVNAHVILESYGHESLKRSKQAEESHIFALSALNGNSLRNQIEAWKMHVHSPEVTDETIGDICKTLLSGRRHCTEHRIGAVVRGKADIEALLASATAGQGIGRAQTDLQLQLTNTVYRGYSNIKPLMEQAYISQYFEDALSAVEAAGKSKPRSGIRFYRWKKDRAAAYSFIVNYALTKALIGLGVPISLVGGEHQGELLALAISGMITPAEAYAALIGEEAVDHWNLRRPELSYIGSNVPVPINRLNIGTEYPARLREQQVEDCDSDSLRHYTQKARILSKTQFTFKKYLKDWDQALAPWGLTAEALLNDEELLTGGAPLLEKRRILLLLVAYGSLLKLNRKWDLTDRVGIRNDWLNELIQLVADEVLTREMATSLLLSEDGALEAVCGQINERQGLLHADSPYSHLYDASDHLAEILDLHVWKAQLKEQLRERGTLQTQVIRITHSGIEQASLSPSSGGLYGLNALLVKLWIAGADINWNLLYPSGSYRKRPLPGYSFERTQHWVQLRESTGAVGPGGLEIPTVSAMRTAHPMLDLDKSSPESGLFVKTLKRSDFYVGDHIVDNRVILPGVAYLELARAAGELAAGQPVKTIRDVMWVNRMEIEDICDAYIQIYHEAEFMRFQVYTLLNGVKIRHCQGKLSIADSGNRRPAAMDIAGIQARCAARISKAFCYKDVFENFIGFRYGSGFQATTEAFGGEGESLEKLDLPLHLVESFNDYELHPSIVDAALRAVTWVGGMEAYKQLRLHIPFALGEFKIYGRLTPSCYSYARLDPESAGKKAGMKRFQIFILNEQGEVLAEARDFTIRAIQPKPPILEASQVHLYTESWVETKVRKVEGGAVHVLYFGKDNGNAGKLAKALEKEQGKAARQILFVQQGPAYEFDSGGSEYMLNTARPEDYLRLFEELGNQGLRIDSIVYEWDKPEIVDEFCSIYYLFQAASQVNPKQLVRFVFVSAGSGVQVGAGMLKGLCKAFQSLYRMVQPSIVYVDDPEELPRLAAKELFANKTAYCPVVAYRKGVRSLKIIHTLEGLPLRSEGSNGFRSGGTYLITGGMGRIGLAVAEFVLAKYSANVVLVGRSALDDNRRRQLERLESLPGQVIYLDADLSDLKAGDTIVKQAKKIFGVINGVIHCAGVLGVKTLSEAVPGELPEVLLPKIHGAVGLDEATRNEKLDFFILFSSISAIIGDFGRGSYAAANSFMDQFAEWRAERVLAGERYGASLSINWPVWSEGSMQLSPVEEVQYRKQAGLERLETSTGLKLLERLAGTPLTRAIVTCGDAQVINRMMDVKEGALAREGGRGLPEFNAGVADAAHHNDRNGQKERVLNASSQRVNHAALEQTIENYLKDVVSKATGISPSQLQTDANFSKYGIDSIMIMDLNSILERDFSDLPSTLFFEYNTIGQLAGFFKEHHEEYFQTVQTDLCVLPEAKSSSAGIPAASKDIWGNSTTELVPNEALSSEPGERKHFIDEDLEPLERSSRCDIAIVGMSGQYPMADTLDEFWEILSQGKDCVTEIPAERWDYRKDFDPEKGKSNKVYTKWGAFMNDVDKFDAGFFHISPREAELMDPQERLMLQSTYHTLEDAGYAGGKVSGKKVGVFVGVMNSHYQMLGAEQYANGQLLDVRSSFASIANRISYYFNFKGPSIAVDTMCSSALVAIHMACESIRHGESELAVAGSVNTVVHPAKYIFLSDQRFGSTEGKCRAFGQGGDGYVPGEGVGAVLLKPLEAARRDGDQIYGVIKGSAINHGGKVSSYTVPNPNAQAELIEEALIKSGVHPEVINYIEAHGTGTALGDPIEIAGLTKAFKKTTSKTGYCAIGSVKSNIGHLESAAGMASLTKVLLQMKHKLLVPSILAEKLNDNIDFEKTPFFVQRSLQPWEPIIEEAPSGMVVHPLTAGISSFGAGGTNAHLILESYEPEERTPETEREQLVVLSAKTPDKLREQALKLAEYIGLHREGGNQHAASVDEYASVLEDTLWSQTDIYDKCVQVIAEVLGVNPELIDWDEDLSSLSADAVHRVAIATQLREIFQGNYDEEAFWNSRTLRELMNRYAEVGRKRRNPASPDTENYTLRLEDIAYTLQTGREMFDERTAFVCRSIAGLRDMLIRFGTGERNMTDVYTSVPGTQREMTSILFHNDTGSQFIDRILSSRNLPQIAQLWLLKVDIPWKQLHEGSAPSLISLPNYSFSKKSYWIGKGYMTQAAEQYGSESAGIDIASERLETIMDLIAVSDDAPEGLPQEVVPPESSKVEQMIEECLFRTLGEVIYTEAEGINDDIPFSELGINSVLTLELVDKLNHRLGIALHSNDLFNFNTARLLVEHILETYSTRIGLARHNEVDLNPEAALETLNPVEIGNHALTNVKINLNELELLLEES</sequence>
<dbReference type="PANTHER" id="PTHR43775:SF37">
    <property type="entry name" value="SI:DKEY-61P9.11"/>
    <property type="match status" value="1"/>
</dbReference>
<dbReference type="GO" id="GO:0005737">
    <property type="term" value="C:cytoplasm"/>
    <property type="evidence" value="ECO:0007669"/>
    <property type="project" value="UniProtKB-SubCell"/>
</dbReference>
<dbReference type="Gene3D" id="3.10.129.110">
    <property type="entry name" value="Polyketide synthase dehydratase"/>
    <property type="match status" value="1"/>
</dbReference>
<dbReference type="InterPro" id="IPR036291">
    <property type="entry name" value="NAD(P)-bd_dom_sf"/>
</dbReference>
<comment type="pathway">
    <text evidence="3">Antibiotic biosynthesis; bacillaene biosynthesis.</text>
</comment>
<dbReference type="GO" id="GO:0005886">
    <property type="term" value="C:plasma membrane"/>
    <property type="evidence" value="ECO:0007669"/>
    <property type="project" value="TreeGrafter"/>
</dbReference>
<dbReference type="CDD" id="cd00833">
    <property type="entry name" value="PKS"/>
    <property type="match status" value="2"/>
</dbReference>
<proteinExistence type="predicted"/>
<dbReference type="PROSITE" id="PS00606">
    <property type="entry name" value="KS3_1"/>
    <property type="match status" value="1"/>
</dbReference>
<dbReference type="InterPro" id="IPR049900">
    <property type="entry name" value="PKS_mFAS_DH"/>
</dbReference>
<dbReference type="SUPFAM" id="SSF51735">
    <property type="entry name" value="NAD(P)-binding Rossmann-fold domains"/>
    <property type="match status" value="1"/>
</dbReference>
<dbReference type="EMBL" id="CP034346">
    <property type="protein sequence ID" value="AZS14154.1"/>
    <property type="molecule type" value="Genomic_DNA"/>
</dbReference>
<dbReference type="Gene3D" id="3.40.47.10">
    <property type="match status" value="2"/>
</dbReference>
<dbReference type="Gene3D" id="1.10.1240.100">
    <property type="match status" value="2"/>
</dbReference>
<dbReference type="PROSITE" id="PS52019">
    <property type="entry name" value="PKS_MFAS_DH"/>
    <property type="match status" value="1"/>
</dbReference>
<evidence type="ECO:0000256" key="4">
    <source>
        <dbReference type="ARBA" id="ARBA00022450"/>
    </source>
</evidence>
<dbReference type="UniPathway" id="UPA01003"/>
<accession>A0A3S9UV29</accession>
<evidence type="ECO:0000259" key="10">
    <source>
        <dbReference type="PROSITE" id="PS50075"/>
    </source>
</evidence>
<dbReference type="InterPro" id="IPR020841">
    <property type="entry name" value="PKS_Beta-ketoAc_synthase_dom"/>
</dbReference>
<keyword evidence="14" id="KW-1185">Reference proteome</keyword>
<dbReference type="GO" id="GO:0006633">
    <property type="term" value="P:fatty acid biosynthetic process"/>
    <property type="evidence" value="ECO:0007669"/>
    <property type="project" value="InterPro"/>
</dbReference>
<dbReference type="GO" id="GO:0031177">
    <property type="term" value="F:phosphopantetheine binding"/>
    <property type="evidence" value="ECO:0007669"/>
    <property type="project" value="InterPro"/>
</dbReference>
<dbReference type="InterPro" id="IPR032821">
    <property type="entry name" value="PKS_assoc"/>
</dbReference>